<dbReference type="Gene3D" id="2.60.40.230">
    <property type="entry name" value="Neocarzinostatin-like"/>
    <property type="match status" value="1"/>
</dbReference>
<evidence type="ECO:0000256" key="4">
    <source>
        <dbReference type="ARBA" id="ARBA00023125"/>
    </source>
</evidence>
<dbReference type="InterPro" id="IPR002186">
    <property type="entry name" value="Neocarzinostatin_fam"/>
</dbReference>
<accession>A0ABP4UBS0</accession>
<dbReference type="Pfam" id="PF00960">
    <property type="entry name" value="Neocarzinostat"/>
    <property type="match status" value="1"/>
</dbReference>
<keyword evidence="6" id="KW-0732">Signal</keyword>
<dbReference type="PRINTS" id="PR01885">
    <property type="entry name" value="MACROMOMYCIN"/>
</dbReference>
<keyword evidence="2" id="KW-0929">Antimicrobial</keyword>
<dbReference type="InterPro" id="IPR027273">
    <property type="entry name" value="Neocarzinostatin-like"/>
</dbReference>
<proteinExistence type="inferred from homology"/>
<evidence type="ECO:0000313" key="8">
    <source>
        <dbReference type="Proteomes" id="UP001500618"/>
    </source>
</evidence>
<organism evidence="7 8">
    <name type="scientific">Fodinicola feengrottensis</name>
    <dbReference type="NCBI Taxonomy" id="435914"/>
    <lineage>
        <taxon>Bacteria</taxon>
        <taxon>Bacillati</taxon>
        <taxon>Actinomycetota</taxon>
        <taxon>Actinomycetes</taxon>
        <taxon>Mycobacteriales</taxon>
        <taxon>Fodinicola</taxon>
    </lineage>
</organism>
<keyword evidence="4" id="KW-0238">DNA-binding</keyword>
<dbReference type="RefSeq" id="WP_344313471.1">
    <property type="nucleotide sequence ID" value="NZ_BAAANY010000023.1"/>
</dbReference>
<keyword evidence="5" id="KW-1015">Disulfide bond</keyword>
<comment type="similarity">
    <text evidence="1">Belongs to the neocarzinostatin family.</text>
</comment>
<comment type="caution">
    <text evidence="7">The sequence shown here is derived from an EMBL/GenBank/DDBJ whole genome shotgun (WGS) entry which is preliminary data.</text>
</comment>
<dbReference type="Proteomes" id="UP001500618">
    <property type="component" value="Unassembled WGS sequence"/>
</dbReference>
<evidence type="ECO:0000313" key="7">
    <source>
        <dbReference type="EMBL" id="GAA1700605.1"/>
    </source>
</evidence>
<evidence type="ECO:0000256" key="5">
    <source>
        <dbReference type="ARBA" id="ARBA00023157"/>
    </source>
</evidence>
<evidence type="ECO:0008006" key="9">
    <source>
        <dbReference type="Google" id="ProtNLM"/>
    </source>
</evidence>
<dbReference type="EMBL" id="BAAANY010000023">
    <property type="protein sequence ID" value="GAA1700605.1"/>
    <property type="molecule type" value="Genomic_DNA"/>
</dbReference>
<dbReference type="NCBIfam" id="NF040680">
    <property type="entry name" value="chromo_anti"/>
    <property type="match status" value="1"/>
</dbReference>
<gene>
    <name evidence="7" type="ORF">GCM10009765_57600</name>
</gene>
<evidence type="ECO:0000256" key="2">
    <source>
        <dbReference type="ARBA" id="ARBA00022529"/>
    </source>
</evidence>
<protein>
    <recommendedName>
        <fullName evidence="9">Neocarzinostatin family protein</fullName>
    </recommendedName>
</protein>
<keyword evidence="8" id="KW-1185">Reference proteome</keyword>
<evidence type="ECO:0000256" key="3">
    <source>
        <dbReference type="ARBA" id="ARBA00023022"/>
    </source>
</evidence>
<keyword evidence="3" id="KW-0044">Antibiotic</keyword>
<feature type="signal peptide" evidence="6">
    <location>
        <begin position="1"/>
        <end position="25"/>
    </location>
</feature>
<dbReference type="SUPFAM" id="SSF49319">
    <property type="entry name" value="Actinoxanthin-like"/>
    <property type="match status" value="1"/>
</dbReference>
<reference evidence="8" key="1">
    <citation type="journal article" date="2019" name="Int. J. Syst. Evol. Microbiol.">
        <title>The Global Catalogue of Microorganisms (GCM) 10K type strain sequencing project: providing services to taxonomists for standard genome sequencing and annotation.</title>
        <authorList>
            <consortium name="The Broad Institute Genomics Platform"/>
            <consortium name="The Broad Institute Genome Sequencing Center for Infectious Disease"/>
            <person name="Wu L."/>
            <person name="Ma J."/>
        </authorList>
    </citation>
    <scope>NUCLEOTIDE SEQUENCE [LARGE SCALE GENOMIC DNA]</scope>
    <source>
        <strain evidence="8">JCM 14718</strain>
    </source>
</reference>
<sequence>MIGRIVLVAAAAGALALTFSAPVSAATGSVVATPASGLTDGQSVTAAAAGFATGEGIQVTECAAVGTSVGCDEPDGASATADANGKAAVSLTVRKSFTAYTNGAAVGSVDCTTVSKGCWIGAVNAGHTTYGSAVISFS</sequence>
<name>A0ABP4UBS0_9ACTN</name>
<evidence type="ECO:0000256" key="1">
    <source>
        <dbReference type="ARBA" id="ARBA00010648"/>
    </source>
</evidence>
<feature type="chain" id="PRO_5047282623" description="Neocarzinostatin family protein" evidence="6">
    <location>
        <begin position="26"/>
        <end position="138"/>
    </location>
</feature>
<evidence type="ECO:0000256" key="6">
    <source>
        <dbReference type="SAM" id="SignalP"/>
    </source>
</evidence>